<dbReference type="AlphaFoldDB" id="A0A327R3X2"/>
<reference evidence="2 3" key="1">
    <citation type="submission" date="2018-06" db="EMBL/GenBank/DDBJ databases">
        <title>Genomic Encyclopedia of Archaeal and Bacterial Type Strains, Phase II (KMG-II): from individual species to whole genera.</title>
        <authorList>
            <person name="Goeker M."/>
        </authorList>
    </citation>
    <scope>NUCLEOTIDE SEQUENCE [LARGE SCALE GENOMIC DNA]</scope>
    <source>
        <strain evidence="2 3">DSM 23522</strain>
    </source>
</reference>
<feature type="transmembrane region" description="Helical" evidence="1">
    <location>
        <begin position="83"/>
        <end position="103"/>
    </location>
</feature>
<dbReference type="RefSeq" id="WP_111623907.1">
    <property type="nucleotide sequence ID" value="NZ_QLLN01000004.1"/>
</dbReference>
<keyword evidence="1" id="KW-0812">Transmembrane</keyword>
<accession>A0A327R3X2</accession>
<dbReference type="InterPro" id="IPR046289">
    <property type="entry name" value="DUF6326"/>
</dbReference>
<dbReference type="OrthoDB" id="1551186at2"/>
<keyword evidence="1" id="KW-0472">Membrane</keyword>
<dbReference type="EMBL" id="QLLN01000004">
    <property type="protein sequence ID" value="RAJ11519.1"/>
    <property type="molecule type" value="Genomic_DNA"/>
</dbReference>
<feature type="transmembrane region" description="Helical" evidence="1">
    <location>
        <begin position="55"/>
        <end position="76"/>
    </location>
</feature>
<proteinExistence type="predicted"/>
<dbReference type="Proteomes" id="UP000249696">
    <property type="component" value="Unassembled WGS sequence"/>
</dbReference>
<evidence type="ECO:0000313" key="2">
    <source>
        <dbReference type="EMBL" id="RAJ11519.1"/>
    </source>
</evidence>
<feature type="transmembrane region" description="Helical" evidence="1">
    <location>
        <begin position="7"/>
        <end position="26"/>
    </location>
</feature>
<evidence type="ECO:0000313" key="3">
    <source>
        <dbReference type="Proteomes" id="UP000249696"/>
    </source>
</evidence>
<sequence>MLENLKINVKIKLALYWIALMFLYIYNDILSLYQPGHVAELAEGHSQGVQFTPPILIGAAVLMALPGIMVLLSVTIKARANRLVNIIMAIFHILVLIATQFIGEGETWLYWRLYEILELTLLLLIIRLAWKWPHTTKNLE</sequence>
<feature type="transmembrane region" description="Helical" evidence="1">
    <location>
        <begin position="109"/>
        <end position="130"/>
    </location>
</feature>
<comment type="caution">
    <text evidence="2">The sequence shown here is derived from an EMBL/GenBank/DDBJ whole genome shotgun (WGS) entry which is preliminary data.</text>
</comment>
<name>A0A327R3X2_9FLAO</name>
<gene>
    <name evidence="2" type="ORF">LV92_02447</name>
</gene>
<dbReference type="Pfam" id="PF19851">
    <property type="entry name" value="DUF6326"/>
    <property type="match status" value="1"/>
</dbReference>
<organism evidence="2 3">
    <name type="scientific">Arenibacter echinorum</name>
    <dbReference type="NCBI Taxonomy" id="440515"/>
    <lineage>
        <taxon>Bacteria</taxon>
        <taxon>Pseudomonadati</taxon>
        <taxon>Bacteroidota</taxon>
        <taxon>Flavobacteriia</taxon>
        <taxon>Flavobacteriales</taxon>
        <taxon>Flavobacteriaceae</taxon>
        <taxon>Arenibacter</taxon>
    </lineage>
</organism>
<keyword evidence="1" id="KW-1133">Transmembrane helix</keyword>
<evidence type="ECO:0000256" key="1">
    <source>
        <dbReference type="SAM" id="Phobius"/>
    </source>
</evidence>
<keyword evidence="3" id="KW-1185">Reference proteome</keyword>
<evidence type="ECO:0008006" key="4">
    <source>
        <dbReference type="Google" id="ProtNLM"/>
    </source>
</evidence>
<protein>
    <recommendedName>
        <fullName evidence="4">DoxX-like protein</fullName>
    </recommendedName>
</protein>